<dbReference type="EMBL" id="DTGT01000271">
    <property type="protein sequence ID" value="HGH61365.1"/>
    <property type="molecule type" value="Genomic_DNA"/>
</dbReference>
<dbReference type="GO" id="GO:0009234">
    <property type="term" value="P:menaquinone biosynthetic process"/>
    <property type="evidence" value="ECO:0007669"/>
    <property type="project" value="UniProtKB-UniPathway"/>
</dbReference>
<sequence>MSKIALLCGPARPPFLLLTPACVALGVGTAYWEVGQVSLSQVFLVLLGALSAHVSVNAFNEYFDYQSGLDFKTTRTPFSGGSGTLPAHPDVVSAALALALATLAIAAGIGIYFVWLRGWLLLPLGVVGLALVVSYTIWWTRNPALCLIAPGLGFGLLMVMGTHFALTGSYSATALVASLAPTFLVSNLLLLNQFPDVEADRTVGRRHFPMTWGVQAASLIYGVFLIFAYVSIVVGVICHLLPAMSLLALGTAVAAAMAYRRARRAAKNIPDLIPALAMNVVVNLATPPLVALGLFVGGR</sequence>
<dbReference type="InterPro" id="IPR000537">
    <property type="entry name" value="UbiA_prenyltransferase"/>
</dbReference>
<keyword evidence="6 9" id="KW-0812">Transmembrane</keyword>
<dbReference type="InterPro" id="IPR044878">
    <property type="entry name" value="UbiA_sf"/>
</dbReference>
<dbReference type="AlphaFoldDB" id="A0A7C4ET74"/>
<keyword evidence="8 9" id="KW-0472">Membrane</keyword>
<dbReference type="Gene3D" id="1.10.357.140">
    <property type="entry name" value="UbiA prenyltransferase"/>
    <property type="match status" value="1"/>
</dbReference>
<dbReference type="PANTHER" id="PTHR13929:SF0">
    <property type="entry name" value="UBIA PRENYLTRANSFERASE DOMAIN-CONTAINING PROTEIN 1"/>
    <property type="match status" value="1"/>
</dbReference>
<evidence type="ECO:0000313" key="10">
    <source>
        <dbReference type="EMBL" id="HGH61365.1"/>
    </source>
</evidence>
<dbReference type="GO" id="GO:0004659">
    <property type="term" value="F:prenyltransferase activity"/>
    <property type="evidence" value="ECO:0007669"/>
    <property type="project" value="InterPro"/>
</dbReference>
<evidence type="ECO:0000256" key="1">
    <source>
        <dbReference type="ARBA" id="ARBA00004141"/>
    </source>
</evidence>
<evidence type="ECO:0000256" key="4">
    <source>
        <dbReference type="ARBA" id="ARBA00022475"/>
    </source>
</evidence>
<dbReference type="CDD" id="cd13962">
    <property type="entry name" value="PT_UbiA_UBIAD1"/>
    <property type="match status" value="1"/>
</dbReference>
<evidence type="ECO:0000256" key="6">
    <source>
        <dbReference type="ARBA" id="ARBA00022692"/>
    </source>
</evidence>
<evidence type="ECO:0000256" key="7">
    <source>
        <dbReference type="ARBA" id="ARBA00022989"/>
    </source>
</evidence>
<evidence type="ECO:0000256" key="8">
    <source>
        <dbReference type="ARBA" id="ARBA00023136"/>
    </source>
</evidence>
<comment type="caution">
    <text evidence="10">The sequence shown here is derived from an EMBL/GenBank/DDBJ whole genome shotgun (WGS) entry which is preliminary data.</text>
</comment>
<comment type="subcellular location">
    <subcellularLocation>
        <location evidence="1">Membrane</location>
        <topology evidence="1">Multi-pass membrane protein</topology>
    </subcellularLocation>
</comment>
<reference evidence="10" key="1">
    <citation type="journal article" date="2020" name="mSystems">
        <title>Genome- and Community-Level Interaction Insights into Carbon Utilization and Element Cycling Functions of Hydrothermarchaeota in Hydrothermal Sediment.</title>
        <authorList>
            <person name="Zhou Z."/>
            <person name="Liu Y."/>
            <person name="Xu W."/>
            <person name="Pan J."/>
            <person name="Luo Z.H."/>
            <person name="Li M."/>
        </authorList>
    </citation>
    <scope>NUCLEOTIDE SEQUENCE [LARGE SCALE GENOMIC DNA]</scope>
    <source>
        <strain evidence="10">SpSt-769</strain>
    </source>
</reference>
<keyword evidence="5 10" id="KW-0808">Transferase</keyword>
<organism evidence="10">
    <name type="scientific">Desulfomonile tiedjei</name>
    <dbReference type="NCBI Taxonomy" id="2358"/>
    <lineage>
        <taxon>Bacteria</taxon>
        <taxon>Pseudomonadati</taxon>
        <taxon>Thermodesulfobacteriota</taxon>
        <taxon>Desulfomonilia</taxon>
        <taxon>Desulfomonilales</taxon>
        <taxon>Desulfomonilaceae</taxon>
        <taxon>Desulfomonile</taxon>
    </lineage>
</organism>
<feature type="transmembrane region" description="Helical" evidence="9">
    <location>
        <begin position="212"/>
        <end position="234"/>
    </location>
</feature>
<feature type="transmembrane region" description="Helical" evidence="9">
    <location>
        <begin position="119"/>
        <end position="138"/>
    </location>
</feature>
<evidence type="ECO:0000256" key="9">
    <source>
        <dbReference type="SAM" id="Phobius"/>
    </source>
</evidence>
<comment type="pathway">
    <text evidence="2">Quinol/quinone metabolism; menaquinone biosynthesis.</text>
</comment>
<keyword evidence="7 9" id="KW-1133">Transmembrane helix</keyword>
<feature type="transmembrane region" description="Helical" evidence="9">
    <location>
        <begin position="40"/>
        <end position="59"/>
    </location>
</feature>
<gene>
    <name evidence="10" type="ORF">ENV54_08715</name>
</gene>
<dbReference type="GO" id="GO:0016020">
    <property type="term" value="C:membrane"/>
    <property type="evidence" value="ECO:0007669"/>
    <property type="project" value="UniProtKB-SubCell"/>
</dbReference>
<dbReference type="InterPro" id="IPR026046">
    <property type="entry name" value="UBIAD1"/>
</dbReference>
<feature type="transmembrane region" description="Helical" evidence="9">
    <location>
        <begin position="240"/>
        <end position="260"/>
    </location>
</feature>
<keyword evidence="4" id="KW-1003">Cell membrane</keyword>
<name>A0A7C4ET74_9BACT</name>
<dbReference type="PIRSF" id="PIRSF005355">
    <property type="entry name" value="UBIAD1"/>
    <property type="match status" value="1"/>
</dbReference>
<evidence type="ECO:0000256" key="2">
    <source>
        <dbReference type="ARBA" id="ARBA00004863"/>
    </source>
</evidence>
<proteinExistence type="predicted"/>
<feature type="transmembrane region" description="Helical" evidence="9">
    <location>
        <begin position="272"/>
        <end position="296"/>
    </location>
</feature>
<keyword evidence="3" id="KW-0474">Menaquinone biosynthesis</keyword>
<dbReference type="PANTHER" id="PTHR13929">
    <property type="entry name" value="1,4-DIHYDROXY-2-NAPHTHOATE OCTAPRENYLTRANSFERASE"/>
    <property type="match status" value="1"/>
</dbReference>
<evidence type="ECO:0000256" key="5">
    <source>
        <dbReference type="ARBA" id="ARBA00022679"/>
    </source>
</evidence>
<feature type="transmembrane region" description="Helical" evidence="9">
    <location>
        <begin position="91"/>
        <end position="113"/>
    </location>
</feature>
<dbReference type="GO" id="GO:0042371">
    <property type="term" value="P:vitamin K biosynthetic process"/>
    <property type="evidence" value="ECO:0007669"/>
    <property type="project" value="TreeGrafter"/>
</dbReference>
<evidence type="ECO:0000256" key="3">
    <source>
        <dbReference type="ARBA" id="ARBA00022428"/>
    </source>
</evidence>
<dbReference type="UniPathway" id="UPA00079"/>
<feature type="transmembrane region" description="Helical" evidence="9">
    <location>
        <begin position="172"/>
        <end position="191"/>
    </location>
</feature>
<feature type="transmembrane region" description="Helical" evidence="9">
    <location>
        <begin position="145"/>
        <end position="166"/>
    </location>
</feature>
<dbReference type="Pfam" id="PF01040">
    <property type="entry name" value="UbiA"/>
    <property type="match status" value="1"/>
</dbReference>
<accession>A0A7C4ET74</accession>
<protein>
    <submittedName>
        <fullName evidence="10">Prenyltransferase</fullName>
    </submittedName>
</protein>